<dbReference type="GO" id="GO:0046872">
    <property type="term" value="F:metal ion binding"/>
    <property type="evidence" value="ECO:0007669"/>
    <property type="project" value="UniProtKB-KW"/>
</dbReference>
<dbReference type="PROSITE" id="PS51891">
    <property type="entry name" value="CENP_V_GFA"/>
    <property type="match status" value="1"/>
</dbReference>
<dbReference type="InterPro" id="IPR006913">
    <property type="entry name" value="CENP-V/GFA"/>
</dbReference>
<comment type="caution">
    <text evidence="6">The sequence shown here is derived from an EMBL/GenBank/DDBJ whole genome shotgun (WGS) entry which is preliminary data.</text>
</comment>
<dbReference type="AlphaFoldDB" id="A0A1E3B9S0"/>
<evidence type="ECO:0000256" key="2">
    <source>
        <dbReference type="ARBA" id="ARBA00022723"/>
    </source>
</evidence>
<evidence type="ECO:0000256" key="3">
    <source>
        <dbReference type="ARBA" id="ARBA00022833"/>
    </source>
</evidence>
<dbReference type="STRING" id="573508.A0A1E3B9S0"/>
<evidence type="ECO:0000313" key="6">
    <source>
        <dbReference type="EMBL" id="ODM17687.1"/>
    </source>
</evidence>
<keyword evidence="2" id="KW-0479">Metal-binding</keyword>
<dbReference type="EMBL" id="JXNT01000007">
    <property type="protein sequence ID" value="ODM17687.1"/>
    <property type="molecule type" value="Genomic_DNA"/>
</dbReference>
<protein>
    <recommendedName>
        <fullName evidence="5">CENP-V/GFA domain-containing protein</fullName>
    </recommendedName>
</protein>
<keyword evidence="3" id="KW-0862">Zinc</keyword>
<dbReference type="InterPro" id="IPR011057">
    <property type="entry name" value="Mss4-like_sf"/>
</dbReference>
<comment type="similarity">
    <text evidence="1">Belongs to the Gfa family.</text>
</comment>
<gene>
    <name evidence="6" type="ORF">SI65_06475</name>
</gene>
<dbReference type="VEuPathDB" id="FungiDB:SI65_06475"/>
<evidence type="ECO:0000256" key="1">
    <source>
        <dbReference type="ARBA" id="ARBA00005495"/>
    </source>
</evidence>
<dbReference type="Gene3D" id="3.90.1590.10">
    <property type="entry name" value="glutathione-dependent formaldehyde- activating enzyme (gfa)"/>
    <property type="match status" value="1"/>
</dbReference>
<evidence type="ECO:0000259" key="5">
    <source>
        <dbReference type="PROSITE" id="PS51891"/>
    </source>
</evidence>
<dbReference type="PANTHER" id="PTHR33337:SF30">
    <property type="entry name" value="DUF636 DOMAIN PROTEIN (AFU_ORTHOLOGUE AFUA_1G03180)"/>
    <property type="match status" value="1"/>
</dbReference>
<proteinExistence type="inferred from homology"/>
<dbReference type="OrthoDB" id="406544at2759"/>
<dbReference type="PANTHER" id="PTHR33337">
    <property type="entry name" value="GFA DOMAIN-CONTAINING PROTEIN"/>
    <property type="match status" value="1"/>
</dbReference>
<reference evidence="6 7" key="1">
    <citation type="journal article" date="2016" name="BMC Genomics">
        <title>Comparative genomic and transcriptomic analyses of the Fuzhuan brick tea-fermentation fungus Aspergillus cristatus.</title>
        <authorList>
            <person name="Ge Y."/>
            <person name="Wang Y."/>
            <person name="Liu Y."/>
            <person name="Tan Y."/>
            <person name="Ren X."/>
            <person name="Zhang X."/>
            <person name="Hyde K.D."/>
            <person name="Liu Y."/>
            <person name="Liu Z."/>
        </authorList>
    </citation>
    <scope>NUCLEOTIDE SEQUENCE [LARGE SCALE GENOMIC DNA]</scope>
    <source>
        <strain evidence="6 7">GZAAS20.1005</strain>
    </source>
</reference>
<name>A0A1E3B9S0_ASPCR</name>
<feature type="domain" description="CENP-V/GFA" evidence="5">
    <location>
        <begin position="3"/>
        <end position="114"/>
    </location>
</feature>
<dbReference type="SUPFAM" id="SSF51316">
    <property type="entry name" value="Mss4-like"/>
    <property type="match status" value="1"/>
</dbReference>
<keyword evidence="4" id="KW-0456">Lyase</keyword>
<dbReference type="Pfam" id="PF04828">
    <property type="entry name" value="GFA"/>
    <property type="match status" value="1"/>
</dbReference>
<accession>A0A1E3B9S0</accession>
<evidence type="ECO:0000256" key="4">
    <source>
        <dbReference type="ARBA" id="ARBA00023239"/>
    </source>
</evidence>
<evidence type="ECO:0000313" key="7">
    <source>
        <dbReference type="Proteomes" id="UP000094569"/>
    </source>
</evidence>
<keyword evidence="7" id="KW-1185">Reference proteome</keyword>
<dbReference type="Proteomes" id="UP000094569">
    <property type="component" value="Unassembled WGS sequence"/>
</dbReference>
<dbReference type="GO" id="GO:0016846">
    <property type="term" value="F:carbon-sulfur lyase activity"/>
    <property type="evidence" value="ECO:0007669"/>
    <property type="project" value="InterPro"/>
</dbReference>
<sequence>MPGSGICACGNVCFEYSGEPVLTALCHCTECQRWSGSAFSSNVAVPTAHFSVTKGEPKCWTRLGVVTGKEHHHFFCGDCGTSLYSQPEAMAGVTQIKAGSLRETNIPIGAEIFVTRRQNYVSLVEGAQQATDMP</sequence>
<organism evidence="6 7">
    <name type="scientific">Aspergillus cristatus</name>
    <name type="common">Chinese Fuzhuan brick tea-fermentation fungus</name>
    <name type="synonym">Eurotium cristatum</name>
    <dbReference type="NCBI Taxonomy" id="573508"/>
    <lineage>
        <taxon>Eukaryota</taxon>
        <taxon>Fungi</taxon>
        <taxon>Dikarya</taxon>
        <taxon>Ascomycota</taxon>
        <taxon>Pezizomycotina</taxon>
        <taxon>Eurotiomycetes</taxon>
        <taxon>Eurotiomycetidae</taxon>
        <taxon>Eurotiales</taxon>
        <taxon>Aspergillaceae</taxon>
        <taxon>Aspergillus</taxon>
        <taxon>Aspergillus subgen. Aspergillus</taxon>
    </lineage>
</organism>